<accession>A0A1G1SSP0</accession>
<reference evidence="1 2" key="1">
    <citation type="submission" date="2016-08" db="EMBL/GenBank/DDBJ databases">
        <title>Hymenobacter coccineus sp. nov., Hymenobacter lapidarius sp. nov. and Hymenobacter glacialis sp. nov., isolated from Antarctic soil.</title>
        <authorList>
            <person name="Sedlacek I."/>
            <person name="Kralova S."/>
            <person name="Kyrova K."/>
            <person name="Maslanova I."/>
            <person name="Stankova E."/>
            <person name="Vrbovska V."/>
            <person name="Nemec M."/>
            <person name="Bartak M."/>
            <person name="Svec P."/>
            <person name="Busse H.-J."/>
            <person name="Pantucek R."/>
        </authorList>
    </citation>
    <scope>NUCLEOTIDE SEQUENCE [LARGE SCALE GENOMIC DNA]</scope>
    <source>
        <strain evidence="1 2">CCM 8649</strain>
    </source>
</reference>
<keyword evidence="2" id="KW-1185">Reference proteome</keyword>
<evidence type="ECO:0000313" key="1">
    <source>
        <dbReference type="EMBL" id="OGX81625.1"/>
    </source>
</evidence>
<sequence>MVAQLLGPAQELGALGAFQGGKVGEFTRQSESGVKRTDTGAAGAVGRRGAHRVEVFLPLLPARQAARRGLIFKRWLRQGAHVGNARVKE</sequence>
<organism evidence="1 2">
    <name type="scientific">Hymenobacter coccineus</name>
    <dbReference type="NCBI Taxonomy" id="1908235"/>
    <lineage>
        <taxon>Bacteria</taxon>
        <taxon>Pseudomonadati</taxon>
        <taxon>Bacteroidota</taxon>
        <taxon>Cytophagia</taxon>
        <taxon>Cytophagales</taxon>
        <taxon>Hymenobacteraceae</taxon>
        <taxon>Hymenobacter</taxon>
    </lineage>
</organism>
<comment type="caution">
    <text evidence="1">The sequence shown here is derived from an EMBL/GenBank/DDBJ whole genome shotgun (WGS) entry which is preliminary data.</text>
</comment>
<evidence type="ECO:0000313" key="2">
    <source>
        <dbReference type="Proteomes" id="UP000177506"/>
    </source>
</evidence>
<proteinExistence type="predicted"/>
<protein>
    <submittedName>
        <fullName evidence="1">Uncharacterized protein</fullName>
    </submittedName>
</protein>
<name>A0A1G1SSP0_9BACT</name>
<dbReference type="Proteomes" id="UP000177506">
    <property type="component" value="Unassembled WGS sequence"/>
</dbReference>
<dbReference type="EMBL" id="MDZA01000444">
    <property type="protein sequence ID" value="OGX81625.1"/>
    <property type="molecule type" value="Genomic_DNA"/>
</dbReference>
<gene>
    <name evidence="1" type="ORF">BEN49_15210</name>
</gene>
<dbReference type="AlphaFoldDB" id="A0A1G1SSP0"/>